<dbReference type="InterPro" id="IPR009057">
    <property type="entry name" value="Homeodomain-like_sf"/>
</dbReference>
<dbReference type="RefSeq" id="WP_101915399.1">
    <property type="nucleotide sequence ID" value="NZ_JAJHTB010000005.1"/>
</dbReference>
<dbReference type="InterPro" id="IPR001647">
    <property type="entry name" value="HTH_TetR"/>
</dbReference>
<sequence>MGRKNMSAIRKKEMIIGFYELSKKIGLENVSIGKLAEHLQISKSLVMHYFNNKALLLKELNNYILEQYLLIINSEENISIKHKDDLNAFIKNLFTRKWNDYIDDGVFYSLYALIYRDEELRENFNNFNKILHLALHKKLTQAKERHIISNDNIDTLTEIIFAMIDGGYYYLGTQTNNSETYNKQVEIYLNHINTFIIYKQ</sequence>
<evidence type="ECO:0000256" key="1">
    <source>
        <dbReference type="ARBA" id="ARBA00002291"/>
    </source>
</evidence>
<dbReference type="EMBL" id="WXXV01000025">
    <property type="protein sequence ID" value="MBE7696158.1"/>
    <property type="molecule type" value="Genomic_DNA"/>
</dbReference>
<evidence type="ECO:0000256" key="2">
    <source>
        <dbReference type="ARBA" id="ARBA00011738"/>
    </source>
</evidence>
<evidence type="ECO:0000313" key="8">
    <source>
        <dbReference type="EMBL" id="MBE7696158.1"/>
    </source>
</evidence>
<comment type="function">
    <text evidence="1">Represses transcription of the icaADBC operon necessary for biofilm production.</text>
</comment>
<evidence type="ECO:0000256" key="3">
    <source>
        <dbReference type="ARBA" id="ARBA00014341"/>
    </source>
</evidence>
<keyword evidence="9" id="KW-1185">Reference proteome</keyword>
<reference evidence="8 9" key="1">
    <citation type="journal article" date="2020" name="Int. J. Syst. Evol. Microbiol.">
        <title>Tenacibaculum piscium sp. nov., isolated from skin ulcers of sea-farmed fish, and description of Tenacibaculum finnmarkense sp. nov. with subdivision into genomovars finnmarkense and ulcerans.</title>
        <authorList>
            <person name="Olsen A.B."/>
            <person name="Spilsberg B."/>
            <person name="Nilsen H.K."/>
            <person name="Lagesen K."/>
            <person name="Gulla S."/>
            <person name="Avendano-Herrera R."/>
            <person name="Irgang R."/>
            <person name="Duchaud E."/>
            <person name="Colquhoun D.J."/>
        </authorList>
    </citation>
    <scope>NUCLEOTIDE SEQUENCE [LARGE SCALE GENOMIC DNA]</scope>
    <source>
        <strain evidence="8 9">TNO037</strain>
    </source>
</reference>
<dbReference type="InterPro" id="IPR041646">
    <property type="entry name" value="IcaR_C"/>
</dbReference>
<accession>A0AAP1WH90</accession>
<gene>
    <name evidence="8" type="ORF">F7645_12080</name>
</gene>
<evidence type="ECO:0000256" key="5">
    <source>
        <dbReference type="ARBA" id="ARBA00030200"/>
    </source>
</evidence>
<name>A0AAP1WH90_9FLAO</name>
<evidence type="ECO:0000259" key="6">
    <source>
        <dbReference type="Pfam" id="PF00440"/>
    </source>
</evidence>
<comment type="caution">
    <text evidence="8">The sequence shown here is derived from an EMBL/GenBank/DDBJ whole genome shotgun (WGS) entry which is preliminary data.</text>
</comment>
<feature type="domain" description="HTH tetR-type" evidence="6">
    <location>
        <begin position="23"/>
        <end position="60"/>
    </location>
</feature>
<dbReference type="Proteomes" id="UP000806077">
    <property type="component" value="Unassembled WGS sequence"/>
</dbReference>
<evidence type="ECO:0000259" key="7">
    <source>
        <dbReference type="Pfam" id="PF18665"/>
    </source>
</evidence>
<dbReference type="SUPFAM" id="SSF48498">
    <property type="entry name" value="Tetracyclin repressor-like, C-terminal domain"/>
    <property type="match status" value="1"/>
</dbReference>
<dbReference type="InterPro" id="IPR036271">
    <property type="entry name" value="Tet_transcr_reg_TetR-rel_C_sf"/>
</dbReference>
<evidence type="ECO:0000313" key="9">
    <source>
        <dbReference type="Proteomes" id="UP000806077"/>
    </source>
</evidence>
<dbReference type="Gene3D" id="1.10.357.10">
    <property type="entry name" value="Tetracycline Repressor, domain 2"/>
    <property type="match status" value="1"/>
</dbReference>
<dbReference type="GO" id="GO:0003677">
    <property type="term" value="F:DNA binding"/>
    <property type="evidence" value="ECO:0007669"/>
    <property type="project" value="UniProtKB-KW"/>
</dbReference>
<dbReference type="Pfam" id="PF00440">
    <property type="entry name" value="TetR_N"/>
    <property type="match status" value="1"/>
</dbReference>
<organism evidence="8 9">
    <name type="scientific">Tenacibaculum finnmarkense genomovar finnmarkense</name>
    <dbReference type="NCBI Taxonomy" id="1458503"/>
    <lineage>
        <taxon>Bacteria</taxon>
        <taxon>Pseudomonadati</taxon>
        <taxon>Bacteroidota</taxon>
        <taxon>Flavobacteriia</taxon>
        <taxon>Flavobacteriales</taxon>
        <taxon>Flavobacteriaceae</taxon>
        <taxon>Tenacibaculum</taxon>
        <taxon>Tenacibaculum finnmarkense</taxon>
    </lineage>
</organism>
<evidence type="ECO:0000256" key="4">
    <source>
        <dbReference type="ARBA" id="ARBA00023125"/>
    </source>
</evidence>
<keyword evidence="4" id="KW-0238">DNA-binding</keyword>
<protein>
    <recommendedName>
        <fullName evidence="3">Biofilm operon icaADBC HTH-type negative transcriptional regulator IcaR</fullName>
    </recommendedName>
    <alternativeName>
        <fullName evidence="5">Intercellular adhesion protein R</fullName>
    </alternativeName>
</protein>
<feature type="domain" description="IcaR C-terminal" evidence="7">
    <location>
        <begin position="83"/>
        <end position="191"/>
    </location>
</feature>
<dbReference type="Pfam" id="PF18665">
    <property type="entry name" value="TetR_C_37"/>
    <property type="match status" value="1"/>
</dbReference>
<comment type="subunit">
    <text evidence="2">Homodimer.</text>
</comment>
<proteinExistence type="predicted"/>
<dbReference type="SUPFAM" id="SSF46689">
    <property type="entry name" value="Homeodomain-like"/>
    <property type="match status" value="1"/>
</dbReference>
<dbReference type="AlphaFoldDB" id="A0AAP1WH90"/>